<organism evidence="1 2">
    <name type="scientific">Brassica napus</name>
    <name type="common">Rape</name>
    <dbReference type="NCBI Taxonomy" id="3708"/>
    <lineage>
        <taxon>Eukaryota</taxon>
        <taxon>Viridiplantae</taxon>
        <taxon>Streptophyta</taxon>
        <taxon>Embryophyta</taxon>
        <taxon>Tracheophyta</taxon>
        <taxon>Spermatophyta</taxon>
        <taxon>Magnoliopsida</taxon>
        <taxon>eudicotyledons</taxon>
        <taxon>Gunneridae</taxon>
        <taxon>Pentapetalae</taxon>
        <taxon>rosids</taxon>
        <taxon>malvids</taxon>
        <taxon>Brassicales</taxon>
        <taxon>Brassicaceae</taxon>
        <taxon>Brassiceae</taxon>
        <taxon>Brassica</taxon>
    </lineage>
</organism>
<dbReference type="EMBL" id="JAGKQM010000009">
    <property type="protein sequence ID" value="KAH0910229.1"/>
    <property type="molecule type" value="Genomic_DNA"/>
</dbReference>
<reference evidence="1 2" key="1">
    <citation type="submission" date="2021-05" db="EMBL/GenBank/DDBJ databases">
        <title>Genome Assembly of Synthetic Allotetraploid Brassica napus Reveals Homoeologous Exchanges between Subgenomes.</title>
        <authorList>
            <person name="Davis J.T."/>
        </authorList>
    </citation>
    <scope>NUCLEOTIDE SEQUENCE [LARGE SCALE GENOMIC DNA]</scope>
    <source>
        <strain evidence="2">cv. Da-Ae</strain>
        <tissue evidence="1">Seedling</tissue>
    </source>
</reference>
<dbReference type="Proteomes" id="UP000824890">
    <property type="component" value="Unassembled WGS sequence"/>
</dbReference>
<keyword evidence="2" id="KW-1185">Reference proteome</keyword>
<accession>A0ABQ8BZP6</accession>
<sequence length="101" mass="11786">MLQSRGTDTWWRRFLLRSCGESLARRSSSESVLGFLERFEFPLSISPVFRRRSLRILEIPVHMRRNQEFSSLWWLKRQGLKADVIVVKVSGPASGVVFSLF</sequence>
<gene>
    <name evidence="1" type="ORF">HID58_033550</name>
</gene>
<evidence type="ECO:0000313" key="2">
    <source>
        <dbReference type="Proteomes" id="UP000824890"/>
    </source>
</evidence>
<proteinExistence type="predicted"/>
<comment type="caution">
    <text evidence="1">The sequence shown here is derived from an EMBL/GenBank/DDBJ whole genome shotgun (WGS) entry which is preliminary data.</text>
</comment>
<protein>
    <submittedName>
        <fullName evidence="1">Uncharacterized protein</fullName>
    </submittedName>
</protein>
<evidence type="ECO:0000313" key="1">
    <source>
        <dbReference type="EMBL" id="KAH0910229.1"/>
    </source>
</evidence>
<name>A0ABQ8BZP6_BRANA</name>